<accession>A0AAD1STZ6</accession>
<evidence type="ECO:0000313" key="1">
    <source>
        <dbReference type="EMBL" id="CAH2307078.1"/>
    </source>
</evidence>
<protein>
    <submittedName>
        <fullName evidence="1">Uncharacterized protein</fullName>
    </submittedName>
</protein>
<dbReference type="Proteomes" id="UP001295444">
    <property type="component" value="Chromosome 07"/>
</dbReference>
<organism evidence="1 2">
    <name type="scientific">Pelobates cultripes</name>
    <name type="common">Western spadefoot toad</name>
    <dbReference type="NCBI Taxonomy" id="61616"/>
    <lineage>
        <taxon>Eukaryota</taxon>
        <taxon>Metazoa</taxon>
        <taxon>Chordata</taxon>
        <taxon>Craniata</taxon>
        <taxon>Vertebrata</taxon>
        <taxon>Euteleostomi</taxon>
        <taxon>Amphibia</taxon>
        <taxon>Batrachia</taxon>
        <taxon>Anura</taxon>
        <taxon>Pelobatoidea</taxon>
        <taxon>Pelobatidae</taxon>
        <taxon>Pelobates</taxon>
    </lineage>
</organism>
<reference evidence="1" key="1">
    <citation type="submission" date="2022-03" db="EMBL/GenBank/DDBJ databases">
        <authorList>
            <person name="Alioto T."/>
            <person name="Alioto T."/>
            <person name="Gomez Garrido J."/>
        </authorList>
    </citation>
    <scope>NUCLEOTIDE SEQUENCE</scope>
</reference>
<keyword evidence="2" id="KW-1185">Reference proteome</keyword>
<sequence>MSPSRSTPVRNVQPAILTVGNTGSENQFQTLSLGTQIERGWSQRLLKVAGYHRAIAESQRLPKGNGVLESVEVSTQECHLRSWYEAAFLKLYLPAEPLEH</sequence>
<gene>
    <name evidence="1" type="ORF">PECUL_23A013964</name>
</gene>
<dbReference type="AlphaFoldDB" id="A0AAD1STZ6"/>
<evidence type="ECO:0000313" key="2">
    <source>
        <dbReference type="Proteomes" id="UP001295444"/>
    </source>
</evidence>
<name>A0AAD1STZ6_PELCU</name>
<dbReference type="EMBL" id="OW240918">
    <property type="protein sequence ID" value="CAH2307078.1"/>
    <property type="molecule type" value="Genomic_DNA"/>
</dbReference>
<proteinExistence type="predicted"/>